<dbReference type="SFLD" id="SFLDS00019">
    <property type="entry name" value="Glutathione_Transferase_(cytos"/>
    <property type="match status" value="1"/>
</dbReference>
<dbReference type="FunFam" id="3.40.30.10:FF:000014">
    <property type="entry name" value="Tau class glutathione S-transferase"/>
    <property type="match status" value="1"/>
</dbReference>
<dbReference type="Pfam" id="PF02798">
    <property type="entry name" value="GST_N"/>
    <property type="match status" value="1"/>
</dbReference>
<dbReference type="PANTHER" id="PTHR11260:SF719">
    <property type="entry name" value="GLUTATHIONE S-TRANSFERASE-RELATED"/>
    <property type="match status" value="1"/>
</dbReference>
<dbReference type="SFLD" id="SFLDG00358">
    <property type="entry name" value="Main_(cytGST)"/>
    <property type="match status" value="1"/>
</dbReference>
<name>A0A0B5E2K6_SOYBN</name>
<dbReference type="InterPro" id="IPR004046">
    <property type="entry name" value="GST_C"/>
</dbReference>
<feature type="domain" description="GST C-terminal" evidence="6">
    <location>
        <begin position="90"/>
        <end position="209"/>
    </location>
</feature>
<dbReference type="InterPro" id="IPR045074">
    <property type="entry name" value="GST_C_Tau"/>
</dbReference>
<dbReference type="FunFam" id="1.20.1050.10:FF:000012">
    <property type="entry name" value="Tau class glutathione S-transferase"/>
    <property type="match status" value="1"/>
</dbReference>
<dbReference type="InterPro" id="IPR004045">
    <property type="entry name" value="Glutathione_S-Trfase_N"/>
</dbReference>
<organism evidence="7">
    <name type="scientific">Glycine max</name>
    <name type="common">Soybean</name>
    <name type="synonym">Glycine hispida</name>
    <dbReference type="NCBI Taxonomy" id="3847"/>
    <lineage>
        <taxon>Eukaryota</taxon>
        <taxon>Viridiplantae</taxon>
        <taxon>Streptophyta</taxon>
        <taxon>Embryophyta</taxon>
        <taxon>Tracheophyta</taxon>
        <taxon>Spermatophyta</taxon>
        <taxon>Magnoliopsida</taxon>
        <taxon>eudicotyledons</taxon>
        <taxon>Gunneridae</taxon>
        <taxon>Pentapetalae</taxon>
        <taxon>rosids</taxon>
        <taxon>fabids</taxon>
        <taxon>Fabales</taxon>
        <taxon>Fabaceae</taxon>
        <taxon>Papilionoideae</taxon>
        <taxon>50 kb inversion clade</taxon>
        <taxon>NPAAA clade</taxon>
        <taxon>indigoferoid/millettioid clade</taxon>
        <taxon>Phaseoleae</taxon>
        <taxon>Glycine</taxon>
        <taxon>Glycine subgen. Soja</taxon>
    </lineage>
</organism>
<feature type="domain" description="GST N-terminal" evidence="5">
    <location>
        <begin position="6"/>
        <end position="85"/>
    </location>
</feature>
<dbReference type="Gene3D" id="3.40.30.10">
    <property type="entry name" value="Glutaredoxin"/>
    <property type="match status" value="1"/>
</dbReference>
<proteinExistence type="evidence at transcript level"/>
<evidence type="ECO:0000313" key="7">
    <source>
        <dbReference type="EMBL" id="AJE59665.1"/>
    </source>
</evidence>
<dbReference type="ExpressionAtlas" id="A0A0B5E2K6">
    <property type="expression patterns" value="baseline and differential"/>
</dbReference>
<dbReference type="InterPro" id="IPR036249">
    <property type="entry name" value="Thioredoxin-like_sf"/>
</dbReference>
<dbReference type="Pfam" id="PF00043">
    <property type="entry name" value="GST_C"/>
    <property type="match status" value="1"/>
</dbReference>
<dbReference type="InterPro" id="IPR040079">
    <property type="entry name" value="Glutathione_S-Trfase"/>
</dbReference>
<dbReference type="AlphaFoldDB" id="A0A0B5E2K6"/>
<dbReference type="InterPro" id="IPR036282">
    <property type="entry name" value="Glutathione-S-Trfase_C_sf"/>
</dbReference>
<comment type="catalytic activity">
    <reaction evidence="3">
        <text>RX + glutathione = an S-substituted glutathione + a halide anion + H(+)</text>
        <dbReference type="Rhea" id="RHEA:16437"/>
        <dbReference type="ChEBI" id="CHEBI:15378"/>
        <dbReference type="ChEBI" id="CHEBI:16042"/>
        <dbReference type="ChEBI" id="CHEBI:17792"/>
        <dbReference type="ChEBI" id="CHEBI:57925"/>
        <dbReference type="ChEBI" id="CHEBI:90779"/>
        <dbReference type="EC" id="2.5.1.18"/>
    </reaction>
</comment>
<dbReference type="Gene3D" id="1.20.1050.10">
    <property type="match status" value="1"/>
</dbReference>
<dbReference type="InterPro" id="IPR010987">
    <property type="entry name" value="Glutathione-S-Trfase_C-like"/>
</dbReference>
<evidence type="ECO:0000256" key="4">
    <source>
        <dbReference type="RuleBase" id="RU003494"/>
    </source>
</evidence>
<dbReference type="EC" id="2.5.1.18" evidence="1"/>
<dbReference type="PROSITE" id="PS50405">
    <property type="entry name" value="GST_CTER"/>
    <property type="match status" value="1"/>
</dbReference>
<reference evidence="7" key="1">
    <citation type="submission" date="2014-09" db="EMBL/GenBank/DDBJ databases">
        <title>Evolutionary and functional dynamics of recent duplicate genes created by whole genome duplication.</title>
        <authorList>
            <person name="Liu H.-J."/>
        </authorList>
    </citation>
    <scope>NUCLEOTIDE SEQUENCE</scope>
</reference>
<dbReference type="PANTHER" id="PTHR11260">
    <property type="entry name" value="GLUTATHIONE S-TRANSFERASE, GST, SUPERFAMILY, GST DOMAIN CONTAINING"/>
    <property type="match status" value="1"/>
</dbReference>
<dbReference type="EMBL" id="KM818446">
    <property type="protein sequence ID" value="AJE59665.1"/>
    <property type="molecule type" value="mRNA"/>
</dbReference>
<evidence type="ECO:0000256" key="1">
    <source>
        <dbReference type="ARBA" id="ARBA00012452"/>
    </source>
</evidence>
<sequence length="222" mass="25447">MASSQEEVILLGVIGSPFLHRVQIALKLKGVEYKYLEDDLNNKSDLLLKYNPVYKMIPVFVHNEKPISESLVIVEYIDDTWKNNPILPSDPYHRALARFWAKFIDDKCVALAAKSVFIVDEKEKEKAKEELFEALNYLENELKGKFFGGDEFGFVDIAAVIIPIIQEIAGLQLFPSEKFPKLSKWSQDFYNHSLVNQVMPPKDQLFAYFKARAQSLAAKTKN</sequence>
<dbReference type="PROSITE" id="PS50404">
    <property type="entry name" value="GST_NTER"/>
    <property type="match status" value="1"/>
</dbReference>
<protein>
    <recommendedName>
        <fullName evidence="1">glutathione transferase</fullName>
        <ecNumber evidence="1">2.5.1.18</ecNumber>
    </recommendedName>
</protein>
<dbReference type="SUPFAM" id="SSF47616">
    <property type="entry name" value="GST C-terminal domain-like"/>
    <property type="match status" value="1"/>
</dbReference>
<evidence type="ECO:0000256" key="2">
    <source>
        <dbReference type="ARBA" id="ARBA00022679"/>
    </source>
</evidence>
<evidence type="ECO:0000259" key="6">
    <source>
        <dbReference type="PROSITE" id="PS50405"/>
    </source>
</evidence>
<dbReference type="SUPFAM" id="SSF52833">
    <property type="entry name" value="Thioredoxin-like"/>
    <property type="match status" value="1"/>
</dbReference>
<dbReference type="GO" id="GO:0006749">
    <property type="term" value="P:glutathione metabolic process"/>
    <property type="evidence" value="ECO:0007669"/>
    <property type="project" value="InterPro"/>
</dbReference>
<dbReference type="CDD" id="cd03058">
    <property type="entry name" value="GST_N_Tau"/>
    <property type="match status" value="1"/>
</dbReference>
<comment type="similarity">
    <text evidence="4">Belongs to the GST superfamily.</text>
</comment>
<evidence type="ECO:0000256" key="3">
    <source>
        <dbReference type="ARBA" id="ARBA00047960"/>
    </source>
</evidence>
<dbReference type="SFLD" id="SFLDG01152">
    <property type="entry name" value="Main.3:_Omega-_and_Tau-like"/>
    <property type="match status" value="1"/>
</dbReference>
<accession>A0A0B5E2K6</accession>
<gene>
    <name evidence="7" type="primary">GSTU28</name>
</gene>
<keyword evidence="2 7" id="KW-0808">Transferase</keyword>
<dbReference type="CDD" id="cd03185">
    <property type="entry name" value="GST_C_Tau"/>
    <property type="match status" value="1"/>
</dbReference>
<dbReference type="InterPro" id="IPR045073">
    <property type="entry name" value="Omega/Tau-like"/>
</dbReference>
<dbReference type="GO" id="GO:0004364">
    <property type="term" value="F:glutathione transferase activity"/>
    <property type="evidence" value="ECO:0007669"/>
    <property type="project" value="UniProtKB-EC"/>
</dbReference>
<evidence type="ECO:0000259" key="5">
    <source>
        <dbReference type="PROSITE" id="PS50404"/>
    </source>
</evidence>